<protein>
    <recommendedName>
        <fullName evidence="3">Carrier domain-containing protein</fullName>
    </recommendedName>
</protein>
<name>A0ABP7FXS4_9ACTN</name>
<gene>
    <name evidence="4" type="ORF">GCM10022402_30030</name>
</gene>
<dbReference type="Pfam" id="PF00501">
    <property type="entry name" value="AMP-binding"/>
    <property type="match status" value="1"/>
</dbReference>
<dbReference type="NCBIfam" id="TIGR01733">
    <property type="entry name" value="AA-adenyl-dom"/>
    <property type="match status" value="1"/>
</dbReference>
<dbReference type="InterPro" id="IPR025110">
    <property type="entry name" value="AMP-bd_C"/>
</dbReference>
<dbReference type="PROSITE" id="PS50075">
    <property type="entry name" value="CARRIER"/>
    <property type="match status" value="1"/>
</dbReference>
<evidence type="ECO:0000259" key="3">
    <source>
        <dbReference type="PROSITE" id="PS50075"/>
    </source>
</evidence>
<evidence type="ECO:0000313" key="5">
    <source>
        <dbReference type="Proteomes" id="UP001500908"/>
    </source>
</evidence>
<reference evidence="5" key="1">
    <citation type="journal article" date="2019" name="Int. J. Syst. Evol. Microbiol.">
        <title>The Global Catalogue of Microorganisms (GCM) 10K type strain sequencing project: providing services to taxonomists for standard genome sequencing and annotation.</title>
        <authorList>
            <consortium name="The Broad Institute Genomics Platform"/>
            <consortium name="The Broad Institute Genome Sequencing Center for Infectious Disease"/>
            <person name="Wu L."/>
            <person name="Ma J."/>
        </authorList>
    </citation>
    <scope>NUCLEOTIDE SEQUENCE [LARGE SCALE GENOMIC DNA]</scope>
    <source>
        <strain evidence="5">JCM 17137</strain>
    </source>
</reference>
<dbReference type="Proteomes" id="UP001500908">
    <property type="component" value="Unassembled WGS sequence"/>
</dbReference>
<evidence type="ECO:0000256" key="1">
    <source>
        <dbReference type="ARBA" id="ARBA00022450"/>
    </source>
</evidence>
<dbReference type="Gene3D" id="3.40.50.1820">
    <property type="entry name" value="alpha/beta hydrolase"/>
    <property type="match status" value="1"/>
</dbReference>
<organism evidence="4 5">
    <name type="scientific">Salinactinospora qingdaonensis</name>
    <dbReference type="NCBI Taxonomy" id="702744"/>
    <lineage>
        <taxon>Bacteria</taxon>
        <taxon>Bacillati</taxon>
        <taxon>Actinomycetota</taxon>
        <taxon>Actinomycetes</taxon>
        <taxon>Streptosporangiales</taxon>
        <taxon>Nocardiopsidaceae</taxon>
        <taxon>Salinactinospora</taxon>
    </lineage>
</organism>
<dbReference type="InterPro" id="IPR036736">
    <property type="entry name" value="ACP-like_sf"/>
</dbReference>
<accession>A0ABP7FXS4</accession>
<dbReference type="Gene3D" id="3.30.300.30">
    <property type="match status" value="1"/>
</dbReference>
<keyword evidence="2" id="KW-0597">Phosphoprotein</keyword>
<dbReference type="PROSITE" id="PS00455">
    <property type="entry name" value="AMP_BINDING"/>
    <property type="match status" value="1"/>
</dbReference>
<dbReference type="SMART" id="SM00823">
    <property type="entry name" value="PKS_PP"/>
    <property type="match status" value="1"/>
</dbReference>
<dbReference type="CDD" id="cd12117">
    <property type="entry name" value="A_NRPS_Srf_like"/>
    <property type="match status" value="1"/>
</dbReference>
<dbReference type="PANTHER" id="PTHR45527:SF1">
    <property type="entry name" value="FATTY ACID SYNTHASE"/>
    <property type="match status" value="1"/>
</dbReference>
<dbReference type="Gene3D" id="3.40.50.980">
    <property type="match status" value="2"/>
</dbReference>
<dbReference type="Pfam" id="PF00550">
    <property type="entry name" value="PP-binding"/>
    <property type="match status" value="1"/>
</dbReference>
<dbReference type="InterPro" id="IPR029058">
    <property type="entry name" value="AB_hydrolase_fold"/>
</dbReference>
<keyword evidence="5" id="KW-1185">Reference proteome</keyword>
<dbReference type="InterPro" id="IPR045851">
    <property type="entry name" value="AMP-bd_C_sf"/>
</dbReference>
<dbReference type="InterPro" id="IPR000873">
    <property type="entry name" value="AMP-dep_synth/lig_dom"/>
</dbReference>
<dbReference type="InterPro" id="IPR020806">
    <property type="entry name" value="PKS_PP-bd"/>
</dbReference>
<dbReference type="InterPro" id="IPR009081">
    <property type="entry name" value="PP-bd_ACP"/>
</dbReference>
<sequence length="560" mass="60555">MDRRANQLAHRLLRLGAGEEAPVAILMERSIDVVVAFLAVVKTGACYLPLHSAYPLERMQWIVDHADRPILLADSAMRKRGLPQSGPTVIVDTDEETATLPESDPAIAASPEQLAYVMYTSGSTGTPKGVAVTHRDVMGLVAEPCWRNGHHERVLMVAPYAFGVSTYEVWVQLLHGHHIVVAPHGELDVATLRRLLRDEEITAVHLTAGLFRVVADEAPECLAGLREVMTGGDVISSAAVQQVMEACPGLLVRAMYGSTETTLFATHAPMTDPSDLGAIVPIGRPMEGMRAYVLDEELAPVADGEVGELYVAGIGVARGYFGRPDLTAERFVADPFTGSGERMYRTGDLARWTPAGLLDFVGRGDDQVKIRGFRVELAEVEAALTAYSGLSQVAVAAHEVEPGEKRLAAYVVTDSEQLDIADLRSYAQARLPDYMVPAAFTVLTALPLTPNGKVDRKALPTPDFDRSSAYRPPHTPTQQTLCTVFAEVLGVTRPVGIDDSFFELGGQSLLAMRLLLRIELEWGLKLGIEVLFDAPTVSLLAKHVDQEIVEAGTSAPQLGQ</sequence>
<dbReference type="InterPro" id="IPR020845">
    <property type="entry name" value="AMP-binding_CS"/>
</dbReference>
<dbReference type="InterPro" id="IPR010071">
    <property type="entry name" value="AA_adenyl_dom"/>
</dbReference>
<dbReference type="EMBL" id="BAABDD010000013">
    <property type="protein sequence ID" value="GAA3748796.1"/>
    <property type="molecule type" value="Genomic_DNA"/>
</dbReference>
<dbReference type="Gene3D" id="2.30.38.10">
    <property type="entry name" value="Luciferase, Domain 3"/>
    <property type="match status" value="1"/>
</dbReference>
<feature type="domain" description="Carrier" evidence="3">
    <location>
        <begin position="472"/>
        <end position="548"/>
    </location>
</feature>
<dbReference type="SUPFAM" id="SSF56801">
    <property type="entry name" value="Acetyl-CoA synthetase-like"/>
    <property type="match status" value="1"/>
</dbReference>
<dbReference type="Pfam" id="PF13193">
    <property type="entry name" value="AMP-binding_C"/>
    <property type="match status" value="1"/>
</dbReference>
<keyword evidence="1" id="KW-0596">Phosphopantetheine</keyword>
<dbReference type="PANTHER" id="PTHR45527">
    <property type="entry name" value="NONRIBOSOMAL PEPTIDE SYNTHETASE"/>
    <property type="match status" value="1"/>
</dbReference>
<evidence type="ECO:0000313" key="4">
    <source>
        <dbReference type="EMBL" id="GAA3748796.1"/>
    </source>
</evidence>
<proteinExistence type="predicted"/>
<comment type="caution">
    <text evidence="4">The sequence shown here is derived from an EMBL/GenBank/DDBJ whole genome shotgun (WGS) entry which is preliminary data.</text>
</comment>
<dbReference type="SUPFAM" id="SSF47336">
    <property type="entry name" value="ACP-like"/>
    <property type="match status" value="1"/>
</dbReference>
<evidence type="ECO:0000256" key="2">
    <source>
        <dbReference type="ARBA" id="ARBA00022553"/>
    </source>
</evidence>